<dbReference type="InterPro" id="IPR058548">
    <property type="entry name" value="MlaB-like_STAS"/>
</dbReference>
<dbReference type="InterPro" id="IPR002645">
    <property type="entry name" value="STAS_dom"/>
</dbReference>
<evidence type="ECO:0000259" key="2">
    <source>
        <dbReference type="PROSITE" id="PS50801"/>
    </source>
</evidence>
<reference evidence="3 4" key="1">
    <citation type="submission" date="2021-03" db="EMBL/GenBank/DDBJ databases">
        <authorList>
            <person name="Xin L."/>
        </authorList>
    </citation>
    <scope>NUCLEOTIDE SEQUENCE [LARGE SCALE GENOMIC DNA]</scope>
    <source>
        <strain evidence="3 4">XHU 5031</strain>
    </source>
</reference>
<protein>
    <submittedName>
        <fullName evidence="3">STAS domain-containing protein</fullName>
    </submittedName>
</protein>
<evidence type="ECO:0000313" key="4">
    <source>
        <dbReference type="Proteomes" id="UP000664617"/>
    </source>
</evidence>
<gene>
    <name evidence="3" type="ORF">J0911_11785</name>
</gene>
<dbReference type="Proteomes" id="UP000664617">
    <property type="component" value="Unassembled WGS sequence"/>
</dbReference>
<dbReference type="PROSITE" id="PS50801">
    <property type="entry name" value="STAS"/>
    <property type="match status" value="1"/>
</dbReference>
<feature type="domain" description="STAS" evidence="2">
    <location>
        <begin position="77"/>
        <end position="166"/>
    </location>
</feature>
<name>A0ABS3IB97_9MICO</name>
<evidence type="ECO:0000256" key="1">
    <source>
        <dbReference type="SAM" id="MobiDB-lite"/>
    </source>
</evidence>
<feature type="compositionally biased region" description="Polar residues" evidence="1">
    <location>
        <begin position="1"/>
        <end position="14"/>
    </location>
</feature>
<dbReference type="Pfam" id="PF13466">
    <property type="entry name" value="STAS_2"/>
    <property type="match status" value="1"/>
</dbReference>
<keyword evidence="4" id="KW-1185">Reference proteome</keyword>
<feature type="compositionally biased region" description="Basic and acidic residues" evidence="1">
    <location>
        <begin position="15"/>
        <end position="34"/>
    </location>
</feature>
<dbReference type="SUPFAM" id="SSF52091">
    <property type="entry name" value="SpoIIaa-like"/>
    <property type="match status" value="1"/>
</dbReference>
<proteinExistence type="predicted"/>
<reference evidence="4" key="2">
    <citation type="submission" date="2023-07" db="EMBL/GenBank/DDBJ databases">
        <title>Myceligenerans salitolerans sp. nov., a halotolerant actinomycete isolated from a salt lake in Xinjiang, China.</title>
        <authorList>
            <person name="Guan T."/>
        </authorList>
    </citation>
    <scope>NUCLEOTIDE SEQUENCE [LARGE SCALE GENOMIC DNA]</scope>
    <source>
        <strain evidence="4">XHU 5031</strain>
    </source>
</reference>
<dbReference type="CDD" id="cd07043">
    <property type="entry name" value="STAS_anti-anti-sigma_factors"/>
    <property type="match status" value="1"/>
</dbReference>
<dbReference type="Gene3D" id="3.30.750.24">
    <property type="entry name" value="STAS domain"/>
    <property type="match status" value="1"/>
</dbReference>
<feature type="region of interest" description="Disordered" evidence="1">
    <location>
        <begin position="1"/>
        <end position="65"/>
    </location>
</feature>
<accession>A0ABS3IB97</accession>
<dbReference type="EMBL" id="JAFMPK010000044">
    <property type="protein sequence ID" value="MBO0609703.1"/>
    <property type="molecule type" value="Genomic_DNA"/>
</dbReference>
<comment type="caution">
    <text evidence="3">The sequence shown here is derived from an EMBL/GenBank/DDBJ whole genome shotgun (WGS) entry which is preliminary data.</text>
</comment>
<dbReference type="InterPro" id="IPR036513">
    <property type="entry name" value="STAS_dom_sf"/>
</dbReference>
<evidence type="ECO:0000313" key="3">
    <source>
        <dbReference type="EMBL" id="MBO0609703.1"/>
    </source>
</evidence>
<sequence length="166" mass="18141">MTYQSRWQPSQQRETAADRLGRRTVQDDRNDSTREPQAAGPRDQAATPPAPQDAPGHPDLGEPASVHVLTVDQRSRLVLAGEIDAKIAGDLQNAISEAEGSRLPVEIDAHHVTFMDSSGVAFLARLASRSPHKVRVLRAPPTVRFLLEVTRIGDLLEIVDEDLATN</sequence>
<organism evidence="3 4">
    <name type="scientific">Myceligenerans salitolerans</name>
    <dbReference type="NCBI Taxonomy" id="1230528"/>
    <lineage>
        <taxon>Bacteria</taxon>
        <taxon>Bacillati</taxon>
        <taxon>Actinomycetota</taxon>
        <taxon>Actinomycetes</taxon>
        <taxon>Micrococcales</taxon>
        <taxon>Promicromonosporaceae</taxon>
        <taxon>Myceligenerans</taxon>
    </lineage>
</organism>